<feature type="transmembrane region" description="Helical" evidence="1">
    <location>
        <begin position="20"/>
        <end position="40"/>
    </location>
</feature>
<dbReference type="InterPro" id="IPR019662">
    <property type="entry name" value="DUF2516"/>
</dbReference>
<dbReference type="Pfam" id="PF10724">
    <property type="entry name" value="DUF2516"/>
    <property type="match status" value="1"/>
</dbReference>
<keyword evidence="1" id="KW-0812">Transmembrane</keyword>
<evidence type="ECO:0000313" key="2">
    <source>
        <dbReference type="EMBL" id="SNV56515.1"/>
    </source>
</evidence>
<reference evidence="2 3" key="1">
    <citation type="submission" date="2017-06" db="EMBL/GenBank/DDBJ databases">
        <authorList>
            <consortium name="Pathogen Informatics"/>
        </authorList>
    </citation>
    <scope>NUCLEOTIDE SEQUENCE [LARGE SCALE GENOMIC DNA]</scope>
    <source>
        <strain evidence="2 3">NCTC13015</strain>
    </source>
</reference>
<protein>
    <submittedName>
        <fullName evidence="2">Putative secreted protein</fullName>
    </submittedName>
</protein>
<keyword evidence="1" id="KW-0472">Membrane</keyword>
<dbReference type="Proteomes" id="UP000215374">
    <property type="component" value="Chromosome 1"/>
</dbReference>
<name>A0A239YBU9_9CORY</name>
<feature type="transmembrane region" description="Helical" evidence="1">
    <location>
        <begin position="61"/>
        <end position="89"/>
    </location>
</feature>
<dbReference type="EMBL" id="LT906467">
    <property type="protein sequence ID" value="SNV56515.1"/>
    <property type="molecule type" value="Genomic_DNA"/>
</dbReference>
<accession>A0A239YBU9</accession>
<keyword evidence="1" id="KW-1133">Transmembrane helix</keyword>
<organism evidence="2 3">
    <name type="scientific">Corynebacterium imitans</name>
    <dbReference type="NCBI Taxonomy" id="156978"/>
    <lineage>
        <taxon>Bacteria</taxon>
        <taxon>Bacillati</taxon>
        <taxon>Actinomycetota</taxon>
        <taxon>Actinomycetes</taxon>
        <taxon>Mycobacteriales</taxon>
        <taxon>Corynebacteriaceae</taxon>
        <taxon>Corynebacterium</taxon>
    </lineage>
</organism>
<dbReference type="AlphaFoldDB" id="A0A239YBU9"/>
<proteinExistence type="predicted"/>
<evidence type="ECO:0000313" key="3">
    <source>
        <dbReference type="Proteomes" id="UP000215374"/>
    </source>
</evidence>
<sequence>MPIPFDLSTVGLIVSIPNMVSAALFLVVGIAGFVGLYFAATTRPDAFEAADRQSKGAWCAILGLSGLVCLLSFPFVMWFGAVAIGIYWFDVKPQIDGILNGNYGY</sequence>
<gene>
    <name evidence="2" type="ORF">SAMEA4535761_00312</name>
</gene>
<evidence type="ECO:0000256" key="1">
    <source>
        <dbReference type="SAM" id="Phobius"/>
    </source>
</evidence>